<evidence type="ECO:0000313" key="2">
    <source>
        <dbReference type="Proteomes" id="UP000772434"/>
    </source>
</evidence>
<name>A0A9P5U612_9AGAR</name>
<dbReference type="Proteomes" id="UP000772434">
    <property type="component" value="Unassembled WGS sequence"/>
</dbReference>
<reference evidence="1" key="1">
    <citation type="submission" date="2020-11" db="EMBL/GenBank/DDBJ databases">
        <authorList>
            <consortium name="DOE Joint Genome Institute"/>
            <person name="Ahrendt S."/>
            <person name="Riley R."/>
            <person name="Andreopoulos W."/>
            <person name="Labutti K."/>
            <person name="Pangilinan J."/>
            <person name="Ruiz-Duenas F.J."/>
            <person name="Barrasa J.M."/>
            <person name="Sanchez-Garcia M."/>
            <person name="Camarero S."/>
            <person name="Miyauchi S."/>
            <person name="Serrano A."/>
            <person name="Linde D."/>
            <person name="Babiker R."/>
            <person name="Drula E."/>
            <person name="Ayuso-Fernandez I."/>
            <person name="Pacheco R."/>
            <person name="Padilla G."/>
            <person name="Ferreira P."/>
            <person name="Barriuso J."/>
            <person name="Kellner H."/>
            <person name="Castanera R."/>
            <person name="Alfaro M."/>
            <person name="Ramirez L."/>
            <person name="Pisabarro A.G."/>
            <person name="Kuo A."/>
            <person name="Tritt A."/>
            <person name="Lipzen A."/>
            <person name="He G."/>
            <person name="Yan M."/>
            <person name="Ng V."/>
            <person name="Cullen D."/>
            <person name="Martin F."/>
            <person name="Rosso M.-N."/>
            <person name="Henrissat B."/>
            <person name="Hibbett D."/>
            <person name="Martinez A.T."/>
            <person name="Grigoriev I.V."/>
        </authorList>
    </citation>
    <scope>NUCLEOTIDE SEQUENCE</scope>
    <source>
        <strain evidence="1">AH 40177</strain>
    </source>
</reference>
<proteinExistence type="predicted"/>
<accession>A0A9P5U612</accession>
<dbReference type="AlphaFoldDB" id="A0A9P5U612"/>
<sequence length="103" mass="11856">MSCAFSFFEIRTLKSRASRDYDPLSHPADQTLFMISIYKKSPSEQQLFIDLLYRFVMKKINSQGAITELGIFKEIAEYRAGNSSALRNIDSHIAFLQEQLRNG</sequence>
<keyword evidence="2" id="KW-1185">Reference proteome</keyword>
<organism evidence="1 2">
    <name type="scientific">Rhodocollybia butyracea</name>
    <dbReference type="NCBI Taxonomy" id="206335"/>
    <lineage>
        <taxon>Eukaryota</taxon>
        <taxon>Fungi</taxon>
        <taxon>Dikarya</taxon>
        <taxon>Basidiomycota</taxon>
        <taxon>Agaricomycotina</taxon>
        <taxon>Agaricomycetes</taxon>
        <taxon>Agaricomycetidae</taxon>
        <taxon>Agaricales</taxon>
        <taxon>Marasmiineae</taxon>
        <taxon>Omphalotaceae</taxon>
        <taxon>Rhodocollybia</taxon>
    </lineage>
</organism>
<gene>
    <name evidence="1" type="ORF">BDP27DRAFT_1423010</name>
</gene>
<protein>
    <submittedName>
        <fullName evidence="1">Uncharacterized protein</fullName>
    </submittedName>
</protein>
<evidence type="ECO:0000313" key="1">
    <source>
        <dbReference type="EMBL" id="KAF9067307.1"/>
    </source>
</evidence>
<dbReference type="EMBL" id="JADNRY010000075">
    <property type="protein sequence ID" value="KAF9067307.1"/>
    <property type="molecule type" value="Genomic_DNA"/>
</dbReference>
<comment type="caution">
    <text evidence="1">The sequence shown here is derived from an EMBL/GenBank/DDBJ whole genome shotgun (WGS) entry which is preliminary data.</text>
</comment>